<protein>
    <submittedName>
        <fullName evidence="2">Uncharacterized protein</fullName>
    </submittedName>
</protein>
<gene>
    <name evidence="2" type="ORF">O181_127307</name>
</gene>
<sequence length="85" mass="9869">MFKPLEGGHVLLLTNKEIYRSVEYHRALRRLKSHVLQVPGKKYEELVEEPESFISRPKDRTGDFPYLEKEGVLASTSSRTPQRQA</sequence>
<dbReference type="Proteomes" id="UP000765509">
    <property type="component" value="Unassembled WGS sequence"/>
</dbReference>
<evidence type="ECO:0000256" key="1">
    <source>
        <dbReference type="SAM" id="MobiDB-lite"/>
    </source>
</evidence>
<evidence type="ECO:0000313" key="3">
    <source>
        <dbReference type="Proteomes" id="UP000765509"/>
    </source>
</evidence>
<comment type="caution">
    <text evidence="2">The sequence shown here is derived from an EMBL/GenBank/DDBJ whole genome shotgun (WGS) entry which is preliminary data.</text>
</comment>
<feature type="compositionally biased region" description="Polar residues" evidence="1">
    <location>
        <begin position="74"/>
        <end position="85"/>
    </location>
</feature>
<feature type="region of interest" description="Disordered" evidence="1">
    <location>
        <begin position="56"/>
        <end position="85"/>
    </location>
</feature>
<name>A0A9Q3KV32_9BASI</name>
<keyword evidence="3" id="KW-1185">Reference proteome</keyword>
<dbReference type="EMBL" id="AVOT02127712">
    <property type="protein sequence ID" value="MBW0587592.1"/>
    <property type="molecule type" value="Genomic_DNA"/>
</dbReference>
<evidence type="ECO:0000313" key="2">
    <source>
        <dbReference type="EMBL" id="MBW0587592.1"/>
    </source>
</evidence>
<proteinExistence type="predicted"/>
<reference evidence="2" key="1">
    <citation type="submission" date="2021-03" db="EMBL/GenBank/DDBJ databases">
        <title>Draft genome sequence of rust myrtle Austropuccinia psidii MF-1, a brazilian biotype.</title>
        <authorList>
            <person name="Quecine M.C."/>
            <person name="Pachon D.M.R."/>
            <person name="Bonatelli M.L."/>
            <person name="Correr F.H."/>
            <person name="Franceschini L.M."/>
            <person name="Leite T.F."/>
            <person name="Margarido G.R.A."/>
            <person name="Almeida C.A."/>
            <person name="Ferrarezi J.A."/>
            <person name="Labate C.A."/>
        </authorList>
    </citation>
    <scope>NUCLEOTIDE SEQUENCE</scope>
    <source>
        <strain evidence="2">MF-1</strain>
    </source>
</reference>
<organism evidence="2 3">
    <name type="scientific">Austropuccinia psidii MF-1</name>
    <dbReference type="NCBI Taxonomy" id="1389203"/>
    <lineage>
        <taxon>Eukaryota</taxon>
        <taxon>Fungi</taxon>
        <taxon>Dikarya</taxon>
        <taxon>Basidiomycota</taxon>
        <taxon>Pucciniomycotina</taxon>
        <taxon>Pucciniomycetes</taxon>
        <taxon>Pucciniales</taxon>
        <taxon>Sphaerophragmiaceae</taxon>
        <taxon>Austropuccinia</taxon>
    </lineage>
</organism>
<dbReference type="AlphaFoldDB" id="A0A9Q3KV32"/>
<feature type="compositionally biased region" description="Basic and acidic residues" evidence="1">
    <location>
        <begin position="56"/>
        <end position="71"/>
    </location>
</feature>
<accession>A0A9Q3KV32</accession>